<dbReference type="InterPro" id="IPR050287">
    <property type="entry name" value="MTA/SAH_deaminase"/>
</dbReference>
<dbReference type="GO" id="GO:0016810">
    <property type="term" value="F:hydrolase activity, acting on carbon-nitrogen (but not peptide) bonds"/>
    <property type="evidence" value="ECO:0007669"/>
    <property type="project" value="InterPro"/>
</dbReference>
<dbReference type="GeneID" id="94552760"/>
<accession>A0A6G7WH82</accession>
<dbReference type="RefSeq" id="WP_166062635.1">
    <property type="nucleotide sequence ID" value="NZ_CP049889.1"/>
</dbReference>
<dbReference type="SUPFAM" id="SSF51556">
    <property type="entry name" value="Metallo-dependent hydrolases"/>
    <property type="match status" value="1"/>
</dbReference>
<reference evidence="3 4" key="1">
    <citation type="journal article" date="2017" name="Int. J. Syst. Evol. Microbiol.">
        <title>Jeotgalibaca porci sp. nov. and Jeotgalibaca arthritidis sp. nov., isolated from pigs, and emended description of the genus Jeotgalibaca.</title>
        <authorList>
            <person name="Zamora L."/>
            <person name="Perez-Sancho M."/>
            <person name="Dominguez L."/>
            <person name="Fernandez-Garayzabal J.F."/>
            <person name="Vela A.I."/>
        </authorList>
    </citation>
    <scope>NUCLEOTIDE SEQUENCE [LARGE SCALE GENOMIC DNA]</scope>
    <source>
        <strain evidence="3 4">CCUG 69148</strain>
    </source>
</reference>
<dbReference type="PANTHER" id="PTHR43794">
    <property type="entry name" value="AMINOHYDROLASE SSNA-RELATED"/>
    <property type="match status" value="1"/>
</dbReference>
<dbReference type="InterPro" id="IPR006680">
    <property type="entry name" value="Amidohydro-rel"/>
</dbReference>
<keyword evidence="1 3" id="KW-0378">Hydrolase</keyword>
<dbReference type="Pfam" id="PF01979">
    <property type="entry name" value="Amidohydro_1"/>
    <property type="match status" value="1"/>
</dbReference>
<dbReference type="Gene3D" id="3.20.20.140">
    <property type="entry name" value="Metal-dependent hydrolases"/>
    <property type="match status" value="1"/>
</dbReference>
<dbReference type="SUPFAM" id="SSF51338">
    <property type="entry name" value="Composite domain of metallo-dependent hydrolases"/>
    <property type="match status" value="2"/>
</dbReference>
<dbReference type="EMBL" id="CP049889">
    <property type="protein sequence ID" value="QIK51579.1"/>
    <property type="molecule type" value="Genomic_DNA"/>
</dbReference>
<name>A0A6G7WH82_9LACT</name>
<dbReference type="Gene3D" id="2.30.40.10">
    <property type="entry name" value="Urease, subunit C, domain 1"/>
    <property type="match status" value="1"/>
</dbReference>
<dbReference type="PANTHER" id="PTHR43794:SF11">
    <property type="entry name" value="AMIDOHYDROLASE-RELATED DOMAIN-CONTAINING PROTEIN"/>
    <property type="match status" value="1"/>
</dbReference>
<dbReference type="InterPro" id="IPR032466">
    <property type="entry name" value="Metal_Hydrolase"/>
</dbReference>
<organism evidence="3 4">
    <name type="scientific">Jeotgalibaca porci</name>
    <dbReference type="NCBI Taxonomy" id="1868793"/>
    <lineage>
        <taxon>Bacteria</taxon>
        <taxon>Bacillati</taxon>
        <taxon>Bacillota</taxon>
        <taxon>Bacilli</taxon>
        <taxon>Lactobacillales</taxon>
        <taxon>Carnobacteriaceae</taxon>
        <taxon>Jeotgalibaca</taxon>
    </lineage>
</organism>
<evidence type="ECO:0000259" key="2">
    <source>
        <dbReference type="Pfam" id="PF01979"/>
    </source>
</evidence>
<proteinExistence type="predicted"/>
<sequence length="438" mass="47826">MKTLLTNVHVLTMDAAYTEFNPGFISIVDDKITAVGAMENLPTDLHERVLDGKGALAIPGMINTHTHIGMIPFRSLGDDTPDRLTRFLFPLEQSRMTASLAYHSGKYAIAEMQLAGITTFFDMYYFEDELAQATDEMGSRAILAETVLEKAPDTGKPYGGLEYAAAFIPKWLEHPLITPAVAPHAPYTNSSESLKQAFALAEKYDVPFSLHVSEMTFEMDKYASEYNQTPVAYLAGLGVLDARTLAAHCIFATDADIALLKETNVAVAHCIGANTKSAKGIAPIQAMLDAEVRVGLGTDGPSSGNTLDLFSQMKMVAYFHKTALKNRAAFPTRDIVRLATIGGAEALGMADQIGSIEPGKQADITLIETDSVNMFPIFDPYAVLVYSAQAHNVRDVFVAGNPVVIDKQLVHADLRDLRSHLNKEMTNFRSEVEKRAEE</sequence>
<dbReference type="Proteomes" id="UP000501830">
    <property type="component" value="Chromosome"/>
</dbReference>
<dbReference type="KEGG" id="jpo:G7058_05665"/>
<dbReference type="CDD" id="cd01298">
    <property type="entry name" value="ATZ_TRZ_like"/>
    <property type="match status" value="1"/>
</dbReference>
<protein>
    <submittedName>
        <fullName evidence="3">Amidohydrolase</fullName>
    </submittedName>
</protein>
<evidence type="ECO:0000313" key="4">
    <source>
        <dbReference type="Proteomes" id="UP000501830"/>
    </source>
</evidence>
<dbReference type="AlphaFoldDB" id="A0A6G7WH82"/>
<keyword evidence="4" id="KW-1185">Reference proteome</keyword>
<evidence type="ECO:0000313" key="3">
    <source>
        <dbReference type="EMBL" id="QIK51579.1"/>
    </source>
</evidence>
<evidence type="ECO:0000256" key="1">
    <source>
        <dbReference type="ARBA" id="ARBA00022801"/>
    </source>
</evidence>
<gene>
    <name evidence="3" type="ORF">G7058_05665</name>
</gene>
<dbReference type="InterPro" id="IPR011059">
    <property type="entry name" value="Metal-dep_hydrolase_composite"/>
</dbReference>
<feature type="domain" description="Amidohydrolase-related" evidence="2">
    <location>
        <begin position="57"/>
        <end position="403"/>
    </location>
</feature>